<dbReference type="InterPro" id="IPR018561">
    <property type="entry name" value="AosR"/>
</dbReference>
<proteinExistence type="predicted"/>
<protein>
    <submittedName>
        <fullName evidence="1">DUF2017 domain-containing protein</fullName>
    </submittedName>
</protein>
<name>A0A931FF32_9ACTN</name>
<dbReference type="Pfam" id="PF09438">
    <property type="entry name" value="DUF2017"/>
    <property type="match status" value="1"/>
</dbReference>
<evidence type="ECO:0000313" key="1">
    <source>
        <dbReference type="EMBL" id="MBF9072437.1"/>
    </source>
</evidence>
<reference evidence="1" key="1">
    <citation type="submission" date="2020-11" db="EMBL/GenBank/DDBJ databases">
        <title>Isolation and identification of active actinomycetes.</title>
        <authorList>
            <person name="Yu B."/>
        </authorList>
    </citation>
    <scope>NUCLEOTIDE SEQUENCE</scope>
    <source>
        <strain evidence="1">NEAU-YB345</strain>
    </source>
</reference>
<sequence length="195" mass="20962">MTGLFKRAHGGGAQLTLDPIEASILRNLTVQMLELIGPGPGGDASDSSAADYDPLAALFAEGPSEPPEDPALARLFPDAYAEGPDAESASSEFRRFTENDLRAKKRDDALALVRALDAAEKDRRGRPVVKLDAAACGHALGTLNDLRLTLGSRLDVSEDDDSLYRLPDEDDRKPLVMAYLWLGGLQESLLDVLMS</sequence>
<dbReference type="RefSeq" id="WP_196197600.1">
    <property type="nucleotide sequence ID" value="NZ_JADPRT010000016.1"/>
</dbReference>
<dbReference type="Proteomes" id="UP000657385">
    <property type="component" value="Unassembled WGS sequence"/>
</dbReference>
<comment type="caution">
    <text evidence="1">The sequence shown here is derived from an EMBL/GenBank/DDBJ whole genome shotgun (WGS) entry which is preliminary data.</text>
</comment>
<evidence type="ECO:0000313" key="2">
    <source>
        <dbReference type="Proteomes" id="UP000657385"/>
    </source>
</evidence>
<accession>A0A931FF32</accession>
<keyword evidence="2" id="KW-1185">Reference proteome</keyword>
<organism evidence="1 2">
    <name type="scientific">Streptacidiphilus fuscans</name>
    <dbReference type="NCBI Taxonomy" id="2789292"/>
    <lineage>
        <taxon>Bacteria</taxon>
        <taxon>Bacillati</taxon>
        <taxon>Actinomycetota</taxon>
        <taxon>Actinomycetes</taxon>
        <taxon>Kitasatosporales</taxon>
        <taxon>Streptomycetaceae</taxon>
        <taxon>Streptacidiphilus</taxon>
    </lineage>
</organism>
<dbReference type="AlphaFoldDB" id="A0A931FF32"/>
<dbReference type="EMBL" id="JADPRT010000016">
    <property type="protein sequence ID" value="MBF9072437.1"/>
    <property type="molecule type" value="Genomic_DNA"/>
</dbReference>
<gene>
    <name evidence="1" type="ORF">I2501_30880</name>
</gene>